<dbReference type="InterPro" id="IPR013762">
    <property type="entry name" value="Integrase-like_cat_sf"/>
</dbReference>
<keyword evidence="3" id="KW-0238">DNA-binding</keyword>
<evidence type="ECO:0000313" key="6">
    <source>
        <dbReference type="EMBL" id="MBB1116478.1"/>
    </source>
</evidence>
<dbReference type="InterPro" id="IPR050090">
    <property type="entry name" value="Tyrosine_recombinase_XerCD"/>
</dbReference>
<sequence>MKKSLQANELKKDFNSISTHSLEFLEAGAQRAVEQFLEQGTPPNTVRSYAAAFAYLQAWYRLRFDADISAGPMPVAAAVQFIIDHLARRDDDRILALELPHSIDRQLVGLGVKRELGPLKTNTVVHRLSVLGKYHRLRGWDSPTDDARYRTVLRSARNTQVHEGERICKKTAATADPLQAMLATCDDGLRGLRDRALLLVGWSSGGRRRAELANIQCQDLLRHPDGSYALSLGLSKTERDGQVRQKPIRGKAALALSAWLQAAAISQGPVFVRLLRGGKPAKTALSGNHIALIVKRRAQLAGLQGDWAAHSLRSGFITEAGRQNMAIPDVMAMTDHRSVNTLMAYYQAGELLAAPVANLLANAAEPDPQPST</sequence>
<dbReference type="Pfam" id="PF00589">
    <property type="entry name" value="Phage_integrase"/>
    <property type="match status" value="1"/>
</dbReference>
<dbReference type="Gene3D" id="1.10.443.10">
    <property type="entry name" value="Intergrase catalytic core"/>
    <property type="match status" value="1"/>
</dbReference>
<dbReference type="GO" id="GO:0006310">
    <property type="term" value="P:DNA recombination"/>
    <property type="evidence" value="ECO:0007669"/>
    <property type="project" value="UniProtKB-KW"/>
</dbReference>
<dbReference type="SUPFAM" id="SSF56349">
    <property type="entry name" value="DNA breaking-rejoining enzymes"/>
    <property type="match status" value="1"/>
</dbReference>
<evidence type="ECO:0000256" key="4">
    <source>
        <dbReference type="ARBA" id="ARBA00023172"/>
    </source>
</evidence>
<evidence type="ECO:0000313" key="7">
    <source>
        <dbReference type="Proteomes" id="UP000550609"/>
    </source>
</evidence>
<dbReference type="PROSITE" id="PS51898">
    <property type="entry name" value="TYR_RECOMBINASE"/>
    <property type="match status" value="1"/>
</dbReference>
<accession>A0A7W3YV25</accession>
<evidence type="ECO:0000256" key="2">
    <source>
        <dbReference type="ARBA" id="ARBA00022908"/>
    </source>
</evidence>
<dbReference type="SUPFAM" id="SSF47823">
    <property type="entry name" value="lambda integrase-like, N-terminal domain"/>
    <property type="match status" value="1"/>
</dbReference>
<organism evidence="6 7">
    <name type="scientific">Stenotrophomonas koreensis</name>
    <dbReference type="NCBI Taxonomy" id="266128"/>
    <lineage>
        <taxon>Bacteria</taxon>
        <taxon>Pseudomonadati</taxon>
        <taxon>Pseudomonadota</taxon>
        <taxon>Gammaproteobacteria</taxon>
        <taxon>Lysobacterales</taxon>
        <taxon>Lysobacteraceae</taxon>
        <taxon>Stenotrophomonas</taxon>
    </lineage>
</organism>
<reference evidence="6 7" key="1">
    <citation type="submission" date="2020-08" db="EMBL/GenBank/DDBJ databases">
        <title>Stenotrophomonas sp. W1S232.</title>
        <authorList>
            <person name="Deng Y."/>
        </authorList>
    </citation>
    <scope>NUCLEOTIDE SEQUENCE [LARGE SCALE GENOMIC DNA]</scope>
    <source>
        <strain evidence="6 7">W1S232</strain>
    </source>
</reference>
<dbReference type="GO" id="GO:0003677">
    <property type="term" value="F:DNA binding"/>
    <property type="evidence" value="ECO:0007669"/>
    <property type="project" value="UniProtKB-KW"/>
</dbReference>
<dbReference type="InterPro" id="IPR002104">
    <property type="entry name" value="Integrase_catalytic"/>
</dbReference>
<keyword evidence="1" id="KW-0159">Chromosome partition</keyword>
<dbReference type="Proteomes" id="UP000550609">
    <property type="component" value="Unassembled WGS sequence"/>
</dbReference>
<dbReference type="AlphaFoldDB" id="A0A7W3YV25"/>
<proteinExistence type="predicted"/>
<dbReference type="InterPro" id="IPR010998">
    <property type="entry name" value="Integrase_recombinase_N"/>
</dbReference>
<gene>
    <name evidence="6" type="ORF">H4O09_05330</name>
</gene>
<evidence type="ECO:0000259" key="5">
    <source>
        <dbReference type="PROSITE" id="PS51898"/>
    </source>
</evidence>
<evidence type="ECO:0000256" key="1">
    <source>
        <dbReference type="ARBA" id="ARBA00022829"/>
    </source>
</evidence>
<keyword evidence="4" id="KW-0233">DNA recombination</keyword>
<dbReference type="PANTHER" id="PTHR30349">
    <property type="entry name" value="PHAGE INTEGRASE-RELATED"/>
    <property type="match status" value="1"/>
</dbReference>
<dbReference type="GO" id="GO:0007059">
    <property type="term" value="P:chromosome segregation"/>
    <property type="evidence" value="ECO:0007669"/>
    <property type="project" value="UniProtKB-KW"/>
</dbReference>
<dbReference type="EMBL" id="JACIUV010000002">
    <property type="protein sequence ID" value="MBB1116478.1"/>
    <property type="molecule type" value="Genomic_DNA"/>
</dbReference>
<keyword evidence="2" id="KW-0229">DNA integration</keyword>
<evidence type="ECO:0000256" key="3">
    <source>
        <dbReference type="ARBA" id="ARBA00023125"/>
    </source>
</evidence>
<dbReference type="PANTHER" id="PTHR30349:SF81">
    <property type="entry name" value="TYROSINE RECOMBINASE XERC"/>
    <property type="match status" value="1"/>
</dbReference>
<dbReference type="CDD" id="cd00799">
    <property type="entry name" value="INT_Cre_C"/>
    <property type="match status" value="1"/>
</dbReference>
<dbReference type="GO" id="GO:0015074">
    <property type="term" value="P:DNA integration"/>
    <property type="evidence" value="ECO:0007669"/>
    <property type="project" value="UniProtKB-KW"/>
</dbReference>
<comment type="caution">
    <text evidence="6">The sequence shown here is derived from an EMBL/GenBank/DDBJ whole genome shotgun (WGS) entry which is preliminary data.</text>
</comment>
<dbReference type="Gene3D" id="1.10.150.130">
    <property type="match status" value="1"/>
</dbReference>
<protein>
    <submittedName>
        <fullName evidence="6">Site-specific integrase</fullName>
    </submittedName>
</protein>
<dbReference type="InterPro" id="IPR011010">
    <property type="entry name" value="DNA_brk_join_enz"/>
</dbReference>
<name>A0A7W3YV25_9GAMM</name>
<feature type="domain" description="Tyr recombinase" evidence="5">
    <location>
        <begin position="168"/>
        <end position="365"/>
    </location>
</feature>